<evidence type="ECO:0000313" key="2">
    <source>
        <dbReference type="EMBL" id="KAF7264045.1"/>
    </source>
</evidence>
<keyword evidence="3" id="KW-1185">Reference proteome</keyword>
<proteinExistence type="predicted"/>
<dbReference type="Proteomes" id="UP000625711">
    <property type="component" value="Unassembled WGS sequence"/>
</dbReference>
<feature type="compositionally biased region" description="Polar residues" evidence="1">
    <location>
        <begin position="35"/>
        <end position="72"/>
    </location>
</feature>
<protein>
    <submittedName>
        <fullName evidence="2">Uncharacterized protein</fullName>
    </submittedName>
</protein>
<comment type="caution">
    <text evidence="2">The sequence shown here is derived from an EMBL/GenBank/DDBJ whole genome shotgun (WGS) entry which is preliminary data.</text>
</comment>
<organism evidence="2 3">
    <name type="scientific">Rhynchophorus ferrugineus</name>
    <name type="common">Red palm weevil</name>
    <name type="synonym">Curculio ferrugineus</name>
    <dbReference type="NCBI Taxonomy" id="354439"/>
    <lineage>
        <taxon>Eukaryota</taxon>
        <taxon>Metazoa</taxon>
        <taxon>Ecdysozoa</taxon>
        <taxon>Arthropoda</taxon>
        <taxon>Hexapoda</taxon>
        <taxon>Insecta</taxon>
        <taxon>Pterygota</taxon>
        <taxon>Neoptera</taxon>
        <taxon>Endopterygota</taxon>
        <taxon>Coleoptera</taxon>
        <taxon>Polyphaga</taxon>
        <taxon>Cucujiformia</taxon>
        <taxon>Curculionidae</taxon>
        <taxon>Dryophthorinae</taxon>
        <taxon>Rhynchophorus</taxon>
    </lineage>
</organism>
<dbReference type="AlphaFoldDB" id="A0A834M221"/>
<evidence type="ECO:0000256" key="1">
    <source>
        <dbReference type="SAM" id="MobiDB-lite"/>
    </source>
</evidence>
<reference evidence="2" key="1">
    <citation type="submission" date="2020-08" db="EMBL/GenBank/DDBJ databases">
        <title>Genome sequencing and assembly of the red palm weevil Rhynchophorus ferrugineus.</title>
        <authorList>
            <person name="Dias G.B."/>
            <person name="Bergman C.M."/>
            <person name="Manee M."/>
        </authorList>
    </citation>
    <scope>NUCLEOTIDE SEQUENCE</scope>
    <source>
        <strain evidence="2">AA-2017</strain>
        <tissue evidence="2">Whole larva</tissue>
    </source>
</reference>
<accession>A0A834M221</accession>
<dbReference type="EMBL" id="JAACXV010018592">
    <property type="protein sequence ID" value="KAF7264045.1"/>
    <property type="molecule type" value="Genomic_DNA"/>
</dbReference>
<gene>
    <name evidence="2" type="ORF">GWI33_000727</name>
</gene>
<sequence>MNKIEIHQLITVSKKKVTESEIQITTNDQNKDSSSKQVDNLAASSRHQNNSTPNVGISNDQFFSANSEQSTRNNFETIQTRQNIKIEETFTPVGAPNN</sequence>
<name>A0A834M221_RHYFE</name>
<evidence type="ECO:0000313" key="3">
    <source>
        <dbReference type="Proteomes" id="UP000625711"/>
    </source>
</evidence>
<feature type="region of interest" description="Disordered" evidence="1">
    <location>
        <begin position="23"/>
        <end position="72"/>
    </location>
</feature>